<reference evidence="4 5" key="1">
    <citation type="submission" date="2017-06" db="EMBL/GenBank/DDBJ databases">
        <title>Draft Genome Sequence of Natranaerobius trueperi halophilic, alkalithermophilic bacteria from soda lakes.</title>
        <authorList>
            <person name="Zhao B."/>
        </authorList>
    </citation>
    <scope>NUCLEOTIDE SEQUENCE [LARGE SCALE GENOMIC DNA]</scope>
    <source>
        <strain evidence="4 5">DSM 18760</strain>
    </source>
</reference>
<protein>
    <recommendedName>
        <fullName evidence="3">Oxidoreductase molybdopterin-binding domain-containing protein</fullName>
    </recommendedName>
</protein>
<evidence type="ECO:0000313" key="4">
    <source>
        <dbReference type="EMBL" id="OWZ83833.1"/>
    </source>
</evidence>
<feature type="domain" description="Oxidoreductase molybdopterin-binding" evidence="3">
    <location>
        <begin position="99"/>
        <end position="184"/>
    </location>
</feature>
<feature type="signal peptide" evidence="2">
    <location>
        <begin position="1"/>
        <end position="26"/>
    </location>
</feature>
<evidence type="ECO:0000313" key="5">
    <source>
        <dbReference type="Proteomes" id="UP000214588"/>
    </source>
</evidence>
<dbReference type="Proteomes" id="UP000214588">
    <property type="component" value="Unassembled WGS sequence"/>
</dbReference>
<organism evidence="4 5">
    <name type="scientific">Natranaerobius trueperi</name>
    <dbReference type="NCBI Taxonomy" id="759412"/>
    <lineage>
        <taxon>Bacteria</taxon>
        <taxon>Bacillati</taxon>
        <taxon>Bacillota</taxon>
        <taxon>Clostridia</taxon>
        <taxon>Natranaerobiales</taxon>
        <taxon>Natranaerobiaceae</taxon>
        <taxon>Natranaerobius</taxon>
    </lineage>
</organism>
<accession>A0A226BXU0</accession>
<dbReference type="InterPro" id="IPR000572">
    <property type="entry name" value="OxRdtase_Mopterin-bd_dom"/>
</dbReference>
<dbReference type="SUPFAM" id="SSF56524">
    <property type="entry name" value="Oxidoreductase molybdopterin-binding domain"/>
    <property type="match status" value="1"/>
</dbReference>
<dbReference type="AlphaFoldDB" id="A0A226BXU0"/>
<dbReference type="Pfam" id="PF00174">
    <property type="entry name" value="Oxidored_molyb"/>
    <property type="match status" value="1"/>
</dbReference>
<dbReference type="RefSeq" id="WP_089023440.1">
    <property type="nucleotide sequence ID" value="NZ_NIQC01000011.1"/>
</dbReference>
<dbReference type="PROSITE" id="PS51257">
    <property type="entry name" value="PROKAR_LIPOPROTEIN"/>
    <property type="match status" value="1"/>
</dbReference>
<keyword evidence="5" id="KW-1185">Reference proteome</keyword>
<feature type="region of interest" description="Disordered" evidence="1">
    <location>
        <begin position="28"/>
        <end position="48"/>
    </location>
</feature>
<sequence length="394" mass="44046">MFKSLLKMFVIILSIFVLVGCGGGQADTNVDEEESSSEDVKTEAEGNDYPGEEDVVTIVCDQDGEIEISVEELMELDSVTEEIVRRDDDGEIEDEYPIQGVLFKEMLDSIDWDHDTVDTIRLTAGDGYSVEVPNNILANNEVILAYEIDNEPLYDDTRPLRAFIPEEEAMYWVSNLVEIELSSISSRTDADADSDGHDSEEASSLEEIVFLETKVSEMENFEYEGEEKGKAVATSDLLGDLEVSDEIYLLASDGFDKNEELDTFMDAYILTQGEDVPAFRSPDLPRGMHVRDLTWISAGSVGFFSIEQGLEKFDEKTVEEDTGVSFLELTQEFDLQKSEKYILEAEDGYSVEIEHDDLSSGIVYISDSEEVSSVFDGLPRNTAVNDLKSIRVVE</sequence>
<dbReference type="EMBL" id="NIQC01000011">
    <property type="protein sequence ID" value="OWZ83833.1"/>
    <property type="molecule type" value="Genomic_DNA"/>
</dbReference>
<proteinExistence type="predicted"/>
<keyword evidence="2" id="KW-0732">Signal</keyword>
<evidence type="ECO:0000256" key="1">
    <source>
        <dbReference type="SAM" id="MobiDB-lite"/>
    </source>
</evidence>
<evidence type="ECO:0000256" key="2">
    <source>
        <dbReference type="SAM" id="SignalP"/>
    </source>
</evidence>
<dbReference type="InterPro" id="IPR036374">
    <property type="entry name" value="OxRdtase_Mopterin-bd_sf"/>
</dbReference>
<dbReference type="OrthoDB" id="9806398at2"/>
<name>A0A226BXU0_9FIRM</name>
<comment type="caution">
    <text evidence="4">The sequence shown here is derived from an EMBL/GenBank/DDBJ whole genome shotgun (WGS) entry which is preliminary data.</text>
</comment>
<feature type="chain" id="PRO_5012917536" description="Oxidoreductase molybdopterin-binding domain-containing protein" evidence="2">
    <location>
        <begin position="27"/>
        <end position="394"/>
    </location>
</feature>
<gene>
    <name evidence="4" type="ORF">CDO51_06245</name>
</gene>
<evidence type="ECO:0000259" key="3">
    <source>
        <dbReference type="Pfam" id="PF00174"/>
    </source>
</evidence>
<dbReference type="Gene3D" id="3.90.420.10">
    <property type="entry name" value="Oxidoreductase, molybdopterin-binding domain"/>
    <property type="match status" value="1"/>
</dbReference>